<organism evidence="1">
    <name type="scientific">marine sediment metagenome</name>
    <dbReference type="NCBI Taxonomy" id="412755"/>
    <lineage>
        <taxon>unclassified sequences</taxon>
        <taxon>metagenomes</taxon>
        <taxon>ecological metagenomes</taxon>
    </lineage>
</organism>
<sequence>MSIVKVCPVNPEHGEVDLEAGCPVCVAERRTASLAVQVKNKLNQEVHVKAMENIAESLGIFMGDVTPDLYLVKVRYYSQTTGEASEREYTYYSEEPLSVGDILMVPTRNTKVKAIVSAINVPMEEIEAFKDSMKSIPAGSKLVDQSPDFRAPEPLSEDAREKITAGRDEMIEAATAEDSGLMVVATDMFRPDDDTIVATLVGEAKRFLEYAEGRVVNSPT</sequence>
<accession>A0A0F9ELN0</accession>
<evidence type="ECO:0000313" key="1">
    <source>
        <dbReference type="EMBL" id="KKL75038.1"/>
    </source>
</evidence>
<proteinExistence type="predicted"/>
<dbReference type="EMBL" id="LAZR01024469">
    <property type="protein sequence ID" value="KKL75038.1"/>
    <property type="molecule type" value="Genomic_DNA"/>
</dbReference>
<feature type="non-terminal residue" evidence="1">
    <location>
        <position position="220"/>
    </location>
</feature>
<comment type="caution">
    <text evidence="1">The sequence shown here is derived from an EMBL/GenBank/DDBJ whole genome shotgun (WGS) entry which is preliminary data.</text>
</comment>
<dbReference type="AlphaFoldDB" id="A0A0F9ELN0"/>
<protein>
    <submittedName>
        <fullName evidence="1">Uncharacterized protein</fullName>
    </submittedName>
</protein>
<name>A0A0F9ELN0_9ZZZZ</name>
<reference evidence="1" key="1">
    <citation type="journal article" date="2015" name="Nature">
        <title>Complex archaea that bridge the gap between prokaryotes and eukaryotes.</title>
        <authorList>
            <person name="Spang A."/>
            <person name="Saw J.H."/>
            <person name="Jorgensen S.L."/>
            <person name="Zaremba-Niedzwiedzka K."/>
            <person name="Martijn J."/>
            <person name="Lind A.E."/>
            <person name="van Eijk R."/>
            <person name="Schleper C."/>
            <person name="Guy L."/>
            <person name="Ettema T.J."/>
        </authorList>
    </citation>
    <scope>NUCLEOTIDE SEQUENCE</scope>
</reference>
<gene>
    <name evidence="1" type="ORF">LCGC14_2058940</name>
</gene>